<proteinExistence type="predicted"/>
<sequence>MGDLIDEEKWFSFDETYLRKKKYASSLNGDVVSPNHSIAMPSPKSTSNEEHHVEISDLISNKRLPVIRLLEINKRKAEVIDSMPGPIERERSKTLPKNYSRHVNINHNLVTSSGSLSRKGPPNKAPDWYKQMYKEINTSIEGESHLYKLLKFDAKSASSVGAHSPRSISPEDMSPTVEDAPRRLGSGRINNQRRKSLPNIHAANFIASEAEQKGMTIENSFKETTKQNVIYPDDFNKEEIKQLKNKEKIQEQEILQEKHEKECLQEKERLHNQKNLDRLLTQAEEKNQKELELEIQRIKQERIKLEYERLMEEEKKQLAEEERLKLPSQFAQAKFSFNPEGPGELMFKKTDIIRLLRRIDENWLEGELNGCVGIFPVSYIEFLLPGTLNVKEVKDSSKDFLLMKNKNGTLPEKNANNASSGKEIKTKKQPTTKLLVKEDTFIPLSTSNEEESAIDCVEDFTETEHELPLIKQKNNTVDLTINTKHNRYPYCIVWTPIPVLTWFFPFIGHMGIAYSSGVIRDFSASNYVSEDEFGFGNPTKYLQFNPSKVTKDNWDDAVMSASEEYTHRRHNLYHDNCHSHVAMSLNLMGYNGKTSWNNVNLALQMFAYGKHISAFGFIKSWLPFLIILVIIMAIIITTSALL</sequence>
<dbReference type="RefSeq" id="XP_065651443.1">
    <property type="nucleotide sequence ID" value="XM_065795371.1"/>
</dbReference>
<dbReference type="InterPro" id="IPR008496">
    <property type="entry name" value="TMEM222/RTE1"/>
</dbReference>
<evidence type="ECO:0000313" key="6">
    <source>
        <dbReference type="Proteomes" id="UP001652625"/>
    </source>
</evidence>
<reference evidence="7 8" key="1">
    <citation type="submission" date="2025-05" db="UniProtKB">
        <authorList>
            <consortium name="RefSeq"/>
        </authorList>
    </citation>
    <scope>IDENTIFICATION</scope>
</reference>
<dbReference type="PRINTS" id="PR00499">
    <property type="entry name" value="P67PHOX"/>
</dbReference>
<dbReference type="Pfam" id="PF05608">
    <property type="entry name" value="RTE1"/>
    <property type="match status" value="1"/>
</dbReference>
<keyword evidence="6" id="KW-1185">Reference proteome</keyword>
<dbReference type="PANTHER" id="PTHR20921:SF0">
    <property type="entry name" value="TRANSMEMBRANE PROTEIN 222"/>
    <property type="match status" value="1"/>
</dbReference>
<feature type="region of interest" description="Disordered" evidence="3">
    <location>
        <begin position="159"/>
        <end position="190"/>
    </location>
</feature>
<dbReference type="PANTHER" id="PTHR20921">
    <property type="entry name" value="TRANSMEMBRANE PROTEIN 222"/>
    <property type="match status" value="1"/>
</dbReference>
<dbReference type="InterPro" id="IPR036028">
    <property type="entry name" value="SH3-like_dom_sf"/>
</dbReference>
<keyword evidence="4" id="KW-0812">Transmembrane</keyword>
<dbReference type="RefSeq" id="XP_065651442.1">
    <property type="nucleotide sequence ID" value="XM_065795370.1"/>
</dbReference>
<keyword evidence="4" id="KW-1133">Transmembrane helix</keyword>
<keyword evidence="1" id="KW-0728">SH3 domain</keyword>
<evidence type="ECO:0000256" key="2">
    <source>
        <dbReference type="SAM" id="Coils"/>
    </source>
</evidence>
<evidence type="ECO:0000256" key="4">
    <source>
        <dbReference type="SAM" id="Phobius"/>
    </source>
</evidence>
<dbReference type="InterPro" id="IPR001452">
    <property type="entry name" value="SH3_domain"/>
</dbReference>
<organism evidence="6 7">
    <name type="scientific">Hydra vulgaris</name>
    <name type="common">Hydra</name>
    <name type="synonym">Hydra attenuata</name>
    <dbReference type="NCBI Taxonomy" id="6087"/>
    <lineage>
        <taxon>Eukaryota</taxon>
        <taxon>Metazoa</taxon>
        <taxon>Cnidaria</taxon>
        <taxon>Hydrozoa</taxon>
        <taxon>Hydroidolina</taxon>
        <taxon>Anthoathecata</taxon>
        <taxon>Aplanulata</taxon>
        <taxon>Hydridae</taxon>
        <taxon>Hydra</taxon>
    </lineage>
</organism>
<accession>A0ABM4BQM4</accession>
<evidence type="ECO:0000313" key="8">
    <source>
        <dbReference type="RefSeq" id="XP_065651442.1"/>
    </source>
</evidence>
<name>A0ABM4BQM4_HYDVU</name>
<dbReference type="SMART" id="SM00326">
    <property type="entry name" value="SH3"/>
    <property type="match status" value="1"/>
</dbReference>
<dbReference type="RefSeq" id="XP_065651441.1">
    <property type="nucleotide sequence ID" value="XM_065795369.1"/>
</dbReference>
<evidence type="ECO:0000313" key="7">
    <source>
        <dbReference type="RefSeq" id="XP_065651441.1"/>
    </source>
</evidence>
<gene>
    <name evidence="7 8 9" type="primary">LOC100206117</name>
</gene>
<evidence type="ECO:0000256" key="3">
    <source>
        <dbReference type="SAM" id="MobiDB-lite"/>
    </source>
</evidence>
<evidence type="ECO:0000256" key="1">
    <source>
        <dbReference type="ARBA" id="ARBA00022443"/>
    </source>
</evidence>
<protein>
    <submittedName>
        <fullName evidence="7 8">Uncharacterized protein LOC100206117 isoform X2</fullName>
    </submittedName>
</protein>
<keyword evidence="2" id="KW-0175">Coiled coil</keyword>
<dbReference type="Gene3D" id="2.30.30.40">
    <property type="entry name" value="SH3 Domains"/>
    <property type="match status" value="1"/>
</dbReference>
<evidence type="ECO:0000259" key="5">
    <source>
        <dbReference type="SMART" id="SM00326"/>
    </source>
</evidence>
<dbReference type="Proteomes" id="UP001652625">
    <property type="component" value="Chromosome 04"/>
</dbReference>
<feature type="domain" description="SH3" evidence="5">
    <location>
        <begin position="329"/>
        <end position="384"/>
    </location>
</feature>
<dbReference type="SUPFAM" id="SSF50044">
    <property type="entry name" value="SH3-domain"/>
    <property type="match status" value="1"/>
</dbReference>
<dbReference type="Pfam" id="PF14604">
    <property type="entry name" value="SH3_9"/>
    <property type="match status" value="1"/>
</dbReference>
<keyword evidence="4" id="KW-0472">Membrane</keyword>
<dbReference type="GeneID" id="100206117"/>
<feature type="transmembrane region" description="Helical" evidence="4">
    <location>
        <begin position="621"/>
        <end position="641"/>
    </location>
</feature>
<feature type="coiled-coil region" evidence="2">
    <location>
        <begin position="240"/>
        <end position="324"/>
    </location>
</feature>
<evidence type="ECO:0000313" key="9">
    <source>
        <dbReference type="RefSeq" id="XP_065651443.1"/>
    </source>
</evidence>